<dbReference type="SUPFAM" id="SSF51735">
    <property type="entry name" value="NAD(P)-binding Rossmann-fold domains"/>
    <property type="match status" value="1"/>
</dbReference>
<evidence type="ECO:0000259" key="1">
    <source>
        <dbReference type="Pfam" id="PF13460"/>
    </source>
</evidence>
<dbReference type="GO" id="GO:0044877">
    <property type="term" value="F:protein-containing complex binding"/>
    <property type="evidence" value="ECO:0007669"/>
    <property type="project" value="TreeGrafter"/>
</dbReference>
<dbReference type="EMBL" id="LQPE01000164">
    <property type="protein sequence ID" value="ORV97869.1"/>
    <property type="molecule type" value="Genomic_DNA"/>
</dbReference>
<dbReference type="InterPro" id="IPR021295">
    <property type="entry name" value="DUF2867"/>
</dbReference>
<dbReference type="PANTHER" id="PTHR12126">
    <property type="entry name" value="NADH-UBIQUINONE OXIDOREDUCTASE 39 KDA SUBUNIT-RELATED"/>
    <property type="match status" value="1"/>
</dbReference>
<comment type="caution">
    <text evidence="2">The sequence shown here is derived from an EMBL/GenBank/DDBJ whole genome shotgun (WGS) entry which is preliminary data.</text>
</comment>
<sequence>MRCVVLGATGYLGTRLIFELLSEGHDVRVLARNPAKLNDVGWREQVDVVQGDVSDADAVQQALDGQHVLYYLVHSLMRPDFVDFDAQAARIVADAAAAARLSRIVYVGGITAEQQELSDHLSSRAHVGRLLSESGVPTVELRAAAIIGAGSASFEMLRYLTERLPLMITPRWLRTRVQPIAIRDVLYYLAHAASLPPEVNRAFDIGGPDVFTYTGMIRKFAAVAGLQRRIALPVPVLSPWLSAQWVHLVTPLPRRLAVSLMESLKNDVTCAEHDIARYIGDPPGGLTHYEDAVELALTHLRNEELRTRWARSDGDDAPSRPLPTDPDWAGGSLYEGKRELRTSADAATLWQVIESVGADHGWSASPLAWSLRGWIAQLASKAGIRRAARDTHGLHHGEALDWWRVEHIDAPHLLRLRADLPLPGRLWLEMSVQPGDRVAYRQRVLFQPYGLGGQLFWNSLRPLHDAIFGGIARDIATAASRSGMPVAPVADESGS</sequence>
<evidence type="ECO:0000313" key="2">
    <source>
        <dbReference type="EMBL" id="ORV97869.1"/>
    </source>
</evidence>
<protein>
    <submittedName>
        <fullName evidence="2">NAD(P)-dependent oxidoreductase</fullName>
    </submittedName>
</protein>
<keyword evidence="3" id="KW-1185">Reference proteome</keyword>
<name>A0A1X1XGH4_9MYCO</name>
<dbReference type="Pfam" id="PF11066">
    <property type="entry name" value="DUF2867"/>
    <property type="match status" value="1"/>
</dbReference>
<organism evidence="2 3">
    <name type="scientific">Mycobacterium kyorinense</name>
    <dbReference type="NCBI Taxonomy" id="487514"/>
    <lineage>
        <taxon>Bacteria</taxon>
        <taxon>Bacillati</taxon>
        <taxon>Actinomycetota</taxon>
        <taxon>Actinomycetes</taxon>
        <taxon>Mycobacteriales</taxon>
        <taxon>Mycobacteriaceae</taxon>
        <taxon>Mycobacterium</taxon>
    </lineage>
</organism>
<dbReference type="Pfam" id="PF13460">
    <property type="entry name" value="NAD_binding_10"/>
    <property type="match status" value="1"/>
</dbReference>
<reference evidence="2 3" key="1">
    <citation type="submission" date="2016-01" db="EMBL/GenBank/DDBJ databases">
        <title>The new phylogeny of the genus Mycobacterium.</title>
        <authorList>
            <person name="Tarcisio F."/>
            <person name="Conor M."/>
            <person name="Antonella G."/>
            <person name="Elisabetta G."/>
            <person name="Giulia F.S."/>
            <person name="Sara T."/>
            <person name="Anna F."/>
            <person name="Clotilde B."/>
            <person name="Roberto B."/>
            <person name="Veronica D.S."/>
            <person name="Fabio R."/>
            <person name="Monica P."/>
            <person name="Olivier J."/>
            <person name="Enrico T."/>
            <person name="Nicola S."/>
        </authorList>
    </citation>
    <scope>NUCLEOTIDE SEQUENCE [LARGE SCALE GENOMIC DNA]</scope>
    <source>
        <strain evidence="2 3">DSM 45166</strain>
    </source>
</reference>
<dbReference type="Gene3D" id="3.40.50.720">
    <property type="entry name" value="NAD(P)-binding Rossmann-like Domain"/>
    <property type="match status" value="1"/>
</dbReference>
<accession>A0A1X1XGH4</accession>
<evidence type="ECO:0000313" key="3">
    <source>
        <dbReference type="Proteomes" id="UP000193487"/>
    </source>
</evidence>
<dbReference type="AlphaFoldDB" id="A0A1X1XGH4"/>
<gene>
    <name evidence="2" type="ORF">AWC14_14285</name>
</gene>
<dbReference type="OrthoDB" id="9774199at2"/>
<dbReference type="InterPro" id="IPR016040">
    <property type="entry name" value="NAD(P)-bd_dom"/>
</dbReference>
<dbReference type="PANTHER" id="PTHR12126:SF11">
    <property type="entry name" value="NADH DEHYDROGENASE [UBIQUINONE] 1 ALPHA SUBCOMPLEX SUBUNIT 9, MITOCHONDRIAL"/>
    <property type="match status" value="1"/>
</dbReference>
<dbReference type="Proteomes" id="UP000193487">
    <property type="component" value="Unassembled WGS sequence"/>
</dbReference>
<dbReference type="InterPro" id="IPR051207">
    <property type="entry name" value="ComplexI_NDUFA9_subunit"/>
</dbReference>
<dbReference type="RefSeq" id="WP_045383369.1">
    <property type="nucleotide sequence ID" value="NZ_BBKA01000099.1"/>
</dbReference>
<proteinExistence type="predicted"/>
<feature type="domain" description="NAD(P)-binding" evidence="1">
    <location>
        <begin position="7"/>
        <end position="116"/>
    </location>
</feature>
<dbReference type="InterPro" id="IPR036291">
    <property type="entry name" value="NAD(P)-bd_dom_sf"/>
</dbReference>